<accession>A0A094QDN8</accession>
<feature type="region of interest" description="Disordered" evidence="1">
    <location>
        <begin position="108"/>
        <end position="226"/>
    </location>
</feature>
<feature type="compositionally biased region" description="Low complexity" evidence="1">
    <location>
        <begin position="323"/>
        <end position="343"/>
    </location>
</feature>
<dbReference type="EMBL" id="JNSL01000005">
    <property type="protein sequence ID" value="KGA21507.1"/>
    <property type="molecule type" value="Genomic_DNA"/>
</dbReference>
<feature type="region of interest" description="Disordered" evidence="1">
    <location>
        <begin position="1239"/>
        <end position="1272"/>
    </location>
</feature>
<feature type="compositionally biased region" description="Polar residues" evidence="1">
    <location>
        <begin position="1094"/>
        <end position="1104"/>
    </location>
</feature>
<feature type="compositionally biased region" description="Polar residues" evidence="1">
    <location>
        <begin position="344"/>
        <end position="391"/>
    </location>
</feature>
<feature type="compositionally biased region" description="Low complexity" evidence="1">
    <location>
        <begin position="1247"/>
        <end position="1261"/>
    </location>
</feature>
<feature type="region of interest" description="Disordered" evidence="1">
    <location>
        <begin position="1132"/>
        <end position="1210"/>
    </location>
</feature>
<feature type="compositionally biased region" description="Polar residues" evidence="1">
    <location>
        <begin position="956"/>
        <end position="968"/>
    </location>
</feature>
<sequence>MTDLSSPQDPTQPLRRIVRPTPIARQRKMTIGRIAANSQLMANSFGRSTSIRRSISSESSVRFPTWLLPALPARADDLDPYRDRDIIALRQSRMKNRVVRQVQPRGLPMASHAHGRSRSGVQTGPSSIARRLHPIRRQPNRNDAHIGPSTMPLVRVASQPQRPTARPPRTRSSATSAKNGNRTDRDGPRPRVVDSVKTGQFESHFSDSFSTQGASTQSSLSPQSRPKFESVMVARSLLARPQTSTADLPGVSTPDSSESSHRLTLPRASGRTSVDRSAIHRRTPSTRQPLVLPSSRIPLSMMYEAPSRLNLTSVAFPTSRVNTTQSRQTSSAPSSSTASVVARQTTRTSVQSVSPGSPTNRTVSTASNVGPSWTSFPTRESSTEQVSQRVISSDRAVTIPSATTPPSSQPLPKPQSSTLSSVSTSDTPISREKSAPATHRTAIDLTPPTSISIPIENDNVFRSANSATVRRRVGAVHIPRAAGWRQVMGLSQQSEQPTTPQTASHHQDSLFRRVAALANPTNAPLGSPGDIARRSPVSGSLISIASSMRSAVQTQRESSTPISSLSTDRAKISRKLSRDPASSARMQQSANAESASRSQQSATKISNAKTPRTQAERSEQITRQSTKTRNVARRLKKSSPSAQPKRSSASARSTILRSPLREQKPNASATSLVQKPSFVQLWSSVNQSVARQSSLTARRSLRLPQVRVHSLSSKPGAIVRQQFGLHDPSTETSFAQSSRSTVHHLRRQKSQRSNHALRSASHGDPSTARVMSVARATRSHMSSITPGASGGIQFAGSLAKAISLRQTHGDTARAITATNKSRQTDTAVRRSPASDSVARSVSPKSSRASSDWSGDSTSLTGAGSHVAQNFLDRLSRKTGEDFAPAITPDQGVSVSTSADSDVISRSVSRTPRAESTPRYTEPTIDQAVDSSMGDQRDGQPHWAVMRTPADNDDLSTSELISRNPSSADTSERASRAMGDTASVTNASIMRSVVANPAATRSEDLPDQSVRAKANQQRTASGPTSAQTTSSQTTSAQSSTLSSSTQSADISRSASTTGSHSRTTDTEANRSRQAIVERGGSIASRGVLHRAVSRSVPTQRLSSPLNDLPVSPNVTPGMRIPSEAMSALPVVPNVARTSSSPSSTSSSTSSPISGATTSSPGASISRSSSSNSSSISRSVSSPSTSNVRRDSHRSVSIRRQANGVQFGPSEDGTISADALVRMIESGQSIPNQVVHRQVSGTTSSGIMRRPSSSDQVSRSVGSTTIRRSSSTVEKAAPGPVAILSQVLAPSDDSDSGTSQITTSQLLDLMDWINRIVDDRLRQELERRGVAGGRW</sequence>
<feature type="compositionally biased region" description="Low complexity" evidence="1">
    <location>
        <begin position="1018"/>
        <end position="1047"/>
    </location>
</feature>
<comment type="caution">
    <text evidence="2">The sequence shown here is derived from an EMBL/GenBank/DDBJ whole genome shotgun (WGS) entry which is preliminary data.</text>
</comment>
<feature type="region of interest" description="Disordered" evidence="1">
    <location>
        <begin position="996"/>
        <end position="1119"/>
    </location>
</feature>
<feature type="region of interest" description="Disordered" evidence="1">
    <location>
        <begin position="881"/>
        <end position="982"/>
    </location>
</feature>
<feature type="compositionally biased region" description="Polar residues" evidence="1">
    <location>
        <begin position="890"/>
        <end position="909"/>
    </location>
</feature>
<feature type="compositionally biased region" description="Basic residues" evidence="1">
    <location>
        <begin position="741"/>
        <end position="752"/>
    </location>
</feature>
<feature type="compositionally biased region" description="Polar residues" evidence="1">
    <location>
        <begin position="551"/>
        <end position="567"/>
    </location>
</feature>
<gene>
    <name evidence="2" type="ORF">GM51_1675</name>
</gene>
<feature type="compositionally biased region" description="Polar residues" evidence="1">
    <location>
        <begin position="197"/>
        <end position="224"/>
    </location>
</feature>
<feature type="compositionally biased region" description="Basic and acidic residues" evidence="1">
    <location>
        <begin position="181"/>
        <end position="194"/>
    </location>
</feature>
<feature type="region of interest" description="Disordered" evidence="1">
    <location>
        <begin position="728"/>
        <end position="789"/>
    </location>
</feature>
<feature type="region of interest" description="Disordered" evidence="1">
    <location>
        <begin position="239"/>
        <end position="292"/>
    </location>
</feature>
<feature type="compositionally biased region" description="Polar residues" evidence="1">
    <location>
        <begin position="584"/>
        <end position="613"/>
    </location>
</feature>
<feature type="region of interest" description="Disordered" evidence="1">
    <location>
        <begin position="320"/>
        <end position="449"/>
    </location>
</feature>
<proteinExistence type="predicted"/>
<feature type="compositionally biased region" description="Polar residues" evidence="1">
    <location>
        <begin position="730"/>
        <end position="740"/>
    </location>
</feature>
<feature type="compositionally biased region" description="Polar residues" evidence="1">
    <location>
        <begin position="638"/>
        <end position="656"/>
    </location>
</feature>
<name>A0A094QDN8_9ZZZZ</name>
<feature type="compositionally biased region" description="Low complexity" evidence="1">
    <location>
        <begin position="414"/>
        <end position="427"/>
    </location>
</feature>
<evidence type="ECO:0000313" key="2">
    <source>
        <dbReference type="EMBL" id="KGA21507.1"/>
    </source>
</evidence>
<protein>
    <submittedName>
        <fullName evidence="2">Uncharacterized protein</fullName>
    </submittedName>
</protein>
<feature type="region of interest" description="Disordered" evidence="1">
    <location>
        <begin position="812"/>
        <end position="862"/>
    </location>
</feature>
<evidence type="ECO:0000256" key="1">
    <source>
        <dbReference type="SAM" id="MobiDB-lite"/>
    </source>
</evidence>
<feature type="compositionally biased region" description="Low complexity" evidence="1">
    <location>
        <begin position="1136"/>
        <end position="1185"/>
    </location>
</feature>
<feature type="compositionally biased region" description="Basic residues" evidence="1">
    <location>
        <begin position="130"/>
        <end position="139"/>
    </location>
</feature>
<feature type="compositionally biased region" description="Polar residues" evidence="1">
    <location>
        <begin position="816"/>
        <end position="826"/>
    </location>
</feature>
<feature type="compositionally biased region" description="Polar residues" evidence="1">
    <location>
        <begin position="1262"/>
        <end position="1271"/>
    </location>
</feature>
<organism evidence="2">
    <name type="scientific">freshwater metagenome</name>
    <dbReference type="NCBI Taxonomy" id="449393"/>
    <lineage>
        <taxon>unclassified sequences</taxon>
        <taxon>metagenomes</taxon>
        <taxon>ecological metagenomes</taxon>
    </lineage>
</organism>
<feature type="compositionally biased region" description="Polar residues" evidence="1">
    <location>
        <begin position="1048"/>
        <end position="1060"/>
    </location>
</feature>
<feature type="region of interest" description="Disordered" evidence="1">
    <location>
        <begin position="551"/>
        <end position="672"/>
    </location>
</feature>
<reference evidence="2" key="1">
    <citation type="submission" date="2014-06" db="EMBL/GenBank/DDBJ databases">
        <title>Key roles for freshwater Actinobacteria revealed by deep metagenomic sequencing.</title>
        <authorList>
            <person name="Ghai R."/>
            <person name="Mizuno C.M."/>
            <person name="Picazo A."/>
            <person name="Camacho A."/>
            <person name="Rodriguez-Valera F."/>
        </authorList>
    </citation>
    <scope>NUCLEOTIDE SEQUENCE</scope>
</reference>
<feature type="compositionally biased region" description="Low complexity" evidence="1">
    <location>
        <begin position="834"/>
        <end position="858"/>
    </location>
</feature>